<accession>A0A4Z0GJ96</accession>
<comment type="caution">
    <text evidence="2">The sequence shown here is derived from an EMBL/GenBank/DDBJ whole genome shotgun (WGS) entry which is preliminary data.</text>
</comment>
<sequence length="220" mass="24003">MINLKTKRISVLLLAFCLFFSFSFNSFAEAKSPTDKQNVQQKNSQYSGEELFRGLVFGQGPVAKLFPDIWSSDQIKKANNSTADKVVNLVIKQLKINSPSFFSNFKNIVTSGNPYLIDQKSSEISAEVQQALKDLNAKSTKSTSLSSAAQPDCLWVAGAAVYMYVGGVNTAAVAINVAGAVDIVLWGAIYIWTKGAKAVSPSDQFQREQLIEEMATKLAK</sequence>
<organism evidence="2 3">
    <name type="scientific">Sporolactobacillus shoreae</name>
    <dbReference type="NCBI Taxonomy" id="1465501"/>
    <lineage>
        <taxon>Bacteria</taxon>
        <taxon>Bacillati</taxon>
        <taxon>Bacillota</taxon>
        <taxon>Bacilli</taxon>
        <taxon>Bacillales</taxon>
        <taxon>Sporolactobacillaceae</taxon>
        <taxon>Sporolactobacillus</taxon>
    </lineage>
</organism>
<feature type="signal peptide" evidence="1">
    <location>
        <begin position="1"/>
        <end position="28"/>
    </location>
</feature>
<protein>
    <submittedName>
        <fullName evidence="2">Sporulation delaying protein family toxin</fullName>
    </submittedName>
</protein>
<dbReference type="AlphaFoldDB" id="A0A4Z0GJ96"/>
<evidence type="ECO:0000313" key="2">
    <source>
        <dbReference type="EMBL" id="TGA96351.1"/>
    </source>
</evidence>
<name>A0A4Z0GJ96_9BACL</name>
<evidence type="ECO:0000256" key="1">
    <source>
        <dbReference type="SAM" id="SignalP"/>
    </source>
</evidence>
<dbReference type="NCBIfam" id="TIGR04032">
    <property type="entry name" value="toxin_SdpC"/>
    <property type="match status" value="1"/>
</dbReference>
<keyword evidence="1" id="KW-0732">Signal</keyword>
<dbReference type="Proteomes" id="UP000298347">
    <property type="component" value="Unassembled WGS sequence"/>
</dbReference>
<dbReference type="Pfam" id="PF26137">
    <property type="entry name" value="Toxin_SdpC"/>
    <property type="match status" value="1"/>
</dbReference>
<feature type="chain" id="PRO_5039479902" evidence="1">
    <location>
        <begin position="29"/>
        <end position="220"/>
    </location>
</feature>
<evidence type="ECO:0000313" key="3">
    <source>
        <dbReference type="Proteomes" id="UP000298347"/>
    </source>
</evidence>
<dbReference type="InterPro" id="IPR023888">
    <property type="entry name" value="SdpC-like"/>
</dbReference>
<dbReference type="OrthoDB" id="2906254at2"/>
<keyword evidence="3" id="KW-1185">Reference proteome</keyword>
<reference evidence="2 3" key="1">
    <citation type="journal article" date="2015" name="Int. J. Syst. Evol. Microbiol.">
        <title>Sporolactobacillus shoreae sp. nov. and Sporolactobacillus spathodeae sp. nov., two spore-forming lactic acid bacteria isolated from tree barks in Thailand.</title>
        <authorList>
            <person name="Thamacharoensuk T."/>
            <person name="Kitahara M."/>
            <person name="Ohkuma M."/>
            <person name="Thongchul N."/>
            <person name="Tanasupawat S."/>
        </authorList>
    </citation>
    <scope>NUCLEOTIDE SEQUENCE [LARGE SCALE GENOMIC DNA]</scope>
    <source>
        <strain evidence="2 3">BK92</strain>
    </source>
</reference>
<proteinExistence type="predicted"/>
<gene>
    <name evidence="2" type="ORF">E4665_15925</name>
</gene>
<dbReference type="EMBL" id="SRJD01000026">
    <property type="protein sequence ID" value="TGA96351.1"/>
    <property type="molecule type" value="Genomic_DNA"/>
</dbReference>